<protein>
    <submittedName>
        <fullName evidence="1">Uncharacterized protein</fullName>
    </submittedName>
</protein>
<organism evidence="1 2">
    <name type="scientific">Solanum commersonii</name>
    <name type="common">Commerson's wild potato</name>
    <name type="synonym">Commerson's nightshade</name>
    <dbReference type="NCBI Taxonomy" id="4109"/>
    <lineage>
        <taxon>Eukaryota</taxon>
        <taxon>Viridiplantae</taxon>
        <taxon>Streptophyta</taxon>
        <taxon>Embryophyta</taxon>
        <taxon>Tracheophyta</taxon>
        <taxon>Spermatophyta</taxon>
        <taxon>Magnoliopsida</taxon>
        <taxon>eudicotyledons</taxon>
        <taxon>Gunneridae</taxon>
        <taxon>Pentapetalae</taxon>
        <taxon>asterids</taxon>
        <taxon>lamiids</taxon>
        <taxon>Solanales</taxon>
        <taxon>Solanaceae</taxon>
        <taxon>Solanoideae</taxon>
        <taxon>Solaneae</taxon>
        <taxon>Solanum</taxon>
    </lineage>
</organism>
<evidence type="ECO:0000313" key="2">
    <source>
        <dbReference type="Proteomes" id="UP000824120"/>
    </source>
</evidence>
<proteinExistence type="predicted"/>
<dbReference type="EMBL" id="JACXVP010000006">
    <property type="protein sequence ID" value="KAG5600860.1"/>
    <property type="molecule type" value="Genomic_DNA"/>
</dbReference>
<reference evidence="1 2" key="1">
    <citation type="submission" date="2020-09" db="EMBL/GenBank/DDBJ databases">
        <title>De no assembly of potato wild relative species, Solanum commersonii.</title>
        <authorList>
            <person name="Cho K."/>
        </authorList>
    </citation>
    <scope>NUCLEOTIDE SEQUENCE [LARGE SCALE GENOMIC DNA]</scope>
    <source>
        <strain evidence="1">LZ3.2</strain>
        <tissue evidence="1">Leaf</tissue>
    </source>
</reference>
<evidence type="ECO:0000313" key="1">
    <source>
        <dbReference type="EMBL" id="KAG5600860.1"/>
    </source>
</evidence>
<sequence length="77" mass="9010">MKQRHVDSLQLELFSINIFDTLKSTKVQEKMKMISEQITIDICADHHIWQKIIETYASNIGYGGILKQINPNDKNEY</sequence>
<dbReference type="AlphaFoldDB" id="A0A9J5YP25"/>
<name>A0A9J5YP25_SOLCO</name>
<dbReference type="OrthoDB" id="1743486at2759"/>
<gene>
    <name evidence="1" type="ORF">H5410_032230</name>
</gene>
<accession>A0A9J5YP25</accession>
<comment type="caution">
    <text evidence="1">The sequence shown here is derived from an EMBL/GenBank/DDBJ whole genome shotgun (WGS) entry which is preliminary data.</text>
</comment>
<keyword evidence="2" id="KW-1185">Reference proteome</keyword>
<dbReference type="Proteomes" id="UP000824120">
    <property type="component" value="Chromosome 6"/>
</dbReference>